<dbReference type="GO" id="GO:0031410">
    <property type="term" value="C:cytoplasmic vesicle"/>
    <property type="evidence" value="ECO:0007669"/>
    <property type="project" value="UniProtKB-ARBA"/>
</dbReference>
<proteinExistence type="predicted"/>
<accession>A0A7M7NTG9</accession>
<dbReference type="Pfam" id="PF00566">
    <property type="entry name" value="RabGAP-TBC"/>
    <property type="match status" value="1"/>
</dbReference>
<dbReference type="RefSeq" id="XP_030841301.1">
    <property type="nucleotide sequence ID" value="XM_030985441.1"/>
</dbReference>
<dbReference type="Gene3D" id="1.10.8.270">
    <property type="entry name" value="putative rabgap domain of human tbc1 domain family member 14 like domains"/>
    <property type="match status" value="1"/>
</dbReference>
<dbReference type="SMART" id="SM00164">
    <property type="entry name" value="TBC"/>
    <property type="match status" value="1"/>
</dbReference>
<dbReference type="InterPro" id="IPR000195">
    <property type="entry name" value="Rab-GAP-TBC_dom"/>
</dbReference>
<keyword evidence="3" id="KW-1185">Reference proteome</keyword>
<dbReference type="GO" id="GO:0019899">
    <property type="term" value="F:enzyme binding"/>
    <property type="evidence" value="ECO:0007669"/>
    <property type="project" value="UniProtKB-ARBA"/>
</dbReference>
<dbReference type="FunFam" id="1.10.8.270:FF:000008">
    <property type="entry name" value="Putative TBC1 domain family member 14"/>
    <property type="match status" value="1"/>
</dbReference>
<dbReference type="PANTHER" id="PTHR47219:SF15">
    <property type="entry name" value="TBC1 DOMAIN FAMILY MEMBER 12 ISOFORM X1"/>
    <property type="match status" value="1"/>
</dbReference>
<dbReference type="InterPro" id="IPR050302">
    <property type="entry name" value="Rab_GAP_TBC_domain"/>
</dbReference>
<reference evidence="2" key="2">
    <citation type="submission" date="2021-01" db="UniProtKB">
        <authorList>
            <consortium name="EnsemblMetazoa"/>
        </authorList>
    </citation>
    <scope>IDENTIFICATION</scope>
</reference>
<dbReference type="PROSITE" id="PS50086">
    <property type="entry name" value="TBC_RABGAP"/>
    <property type="match status" value="1"/>
</dbReference>
<reference evidence="3" key="1">
    <citation type="submission" date="2015-02" db="EMBL/GenBank/DDBJ databases">
        <title>Genome sequencing for Strongylocentrotus purpuratus.</title>
        <authorList>
            <person name="Murali S."/>
            <person name="Liu Y."/>
            <person name="Vee V."/>
            <person name="English A."/>
            <person name="Wang M."/>
            <person name="Skinner E."/>
            <person name="Han Y."/>
            <person name="Muzny D.M."/>
            <person name="Worley K.C."/>
            <person name="Gibbs R.A."/>
        </authorList>
    </citation>
    <scope>NUCLEOTIDE SEQUENCE</scope>
</reference>
<evidence type="ECO:0000259" key="1">
    <source>
        <dbReference type="PROSITE" id="PS50086"/>
    </source>
</evidence>
<dbReference type="EnsemblMetazoa" id="XM_030985441">
    <property type="protein sequence ID" value="XP_030841301"/>
    <property type="gene ID" value="LOC589360"/>
</dbReference>
<organism evidence="2 3">
    <name type="scientific">Strongylocentrotus purpuratus</name>
    <name type="common">Purple sea urchin</name>
    <dbReference type="NCBI Taxonomy" id="7668"/>
    <lineage>
        <taxon>Eukaryota</taxon>
        <taxon>Metazoa</taxon>
        <taxon>Echinodermata</taxon>
        <taxon>Eleutherozoa</taxon>
        <taxon>Echinozoa</taxon>
        <taxon>Echinoidea</taxon>
        <taxon>Euechinoidea</taxon>
        <taxon>Echinacea</taxon>
        <taxon>Camarodonta</taxon>
        <taxon>Echinidea</taxon>
        <taxon>Strongylocentrotidae</taxon>
        <taxon>Strongylocentrotus</taxon>
    </lineage>
</organism>
<dbReference type="Gene3D" id="1.10.10.750">
    <property type="entry name" value="Ypt/Rab-GAP domain of gyp1p, domain 1"/>
    <property type="match status" value="1"/>
</dbReference>
<dbReference type="FunFam" id="1.10.472.80:FF:000006">
    <property type="entry name" value="TBC1 domain family member 14"/>
    <property type="match status" value="1"/>
</dbReference>
<dbReference type="GeneID" id="589360"/>
<dbReference type="OMA" id="DTFCEAD"/>
<evidence type="ECO:0000313" key="3">
    <source>
        <dbReference type="Proteomes" id="UP000007110"/>
    </source>
</evidence>
<dbReference type="GO" id="GO:0005773">
    <property type="term" value="C:vacuole"/>
    <property type="evidence" value="ECO:0007669"/>
    <property type="project" value="UniProtKB-ARBA"/>
</dbReference>
<dbReference type="GO" id="GO:0016192">
    <property type="term" value="P:vesicle-mediated transport"/>
    <property type="evidence" value="ECO:0007669"/>
    <property type="project" value="UniProtKB-ARBA"/>
</dbReference>
<dbReference type="SUPFAM" id="SSF47923">
    <property type="entry name" value="Ypt/Rab-GAP domain of gyp1p"/>
    <property type="match status" value="2"/>
</dbReference>
<dbReference type="PANTHER" id="PTHR47219">
    <property type="entry name" value="RAB GTPASE-ACTIVATING PROTEIN 1-LIKE"/>
    <property type="match status" value="1"/>
</dbReference>
<name>A0A7M7NTG9_STRPU</name>
<protein>
    <recommendedName>
        <fullName evidence="1">Rab-GAP TBC domain-containing protein</fullName>
    </recommendedName>
</protein>
<evidence type="ECO:0000313" key="2">
    <source>
        <dbReference type="EnsemblMetazoa" id="XP_030841301"/>
    </source>
</evidence>
<dbReference type="InterPro" id="IPR035969">
    <property type="entry name" value="Rab-GAP_TBC_sf"/>
</dbReference>
<dbReference type="Proteomes" id="UP000007110">
    <property type="component" value="Unassembled WGS sequence"/>
</dbReference>
<feature type="domain" description="Rab-GAP TBC" evidence="1">
    <location>
        <begin position="42"/>
        <end position="251"/>
    </location>
</feature>
<sequence length="328" mass="38049">MAQQLKYEDGIKSSLHVWQHEILPKWDEVKKHKKTRDIWWQGVPPSIRGRVWMLAIKNELNITHELFEIFLIRAKDRIRICSESESEGIGLEEIHAASRENSVDVIKLDVARTFPHLCIFQKGGPYFDLLHGVLGAYACYRPDVGYVQGMSFIAAVFLLYLDVADAFICFANLLNKSCQLAFFRLDQQVMQSYFNSFEEYYQDHLPRLFAHFDELGISPDLYIIDWMYTLYSKSLPLDVACRVWDVFFRDGEELLFRTALGILSLYEDVLLTMDFIQAAQFLTNIPVHIDSDKLFKHIDNIDMHQKKFGQVLMQHLAANLASNHSGNS</sequence>
<dbReference type="AlphaFoldDB" id="A0A7M7NTG9"/>
<dbReference type="Gene3D" id="1.10.472.80">
    <property type="entry name" value="Ypt/Rab-GAP domain of gyp1p, domain 3"/>
    <property type="match status" value="1"/>
</dbReference>